<comment type="caution">
    <text evidence="1">The sequence shown here is derived from an EMBL/GenBank/DDBJ whole genome shotgun (WGS) entry which is preliminary data.</text>
</comment>
<organism evidence="1 2">
    <name type="scientific">Aldrovandia affinis</name>
    <dbReference type="NCBI Taxonomy" id="143900"/>
    <lineage>
        <taxon>Eukaryota</taxon>
        <taxon>Metazoa</taxon>
        <taxon>Chordata</taxon>
        <taxon>Craniata</taxon>
        <taxon>Vertebrata</taxon>
        <taxon>Euteleostomi</taxon>
        <taxon>Actinopterygii</taxon>
        <taxon>Neopterygii</taxon>
        <taxon>Teleostei</taxon>
        <taxon>Notacanthiformes</taxon>
        <taxon>Halosauridae</taxon>
        <taxon>Aldrovandia</taxon>
    </lineage>
</organism>
<gene>
    <name evidence="1" type="ORF">AAFF_G00347030</name>
</gene>
<accession>A0AAD7SJK4</accession>
<keyword evidence="2" id="KW-1185">Reference proteome</keyword>
<dbReference type="Proteomes" id="UP001221898">
    <property type="component" value="Unassembled WGS sequence"/>
</dbReference>
<protein>
    <submittedName>
        <fullName evidence="1">Uncharacterized protein</fullName>
    </submittedName>
</protein>
<name>A0AAD7SJK4_9TELE</name>
<evidence type="ECO:0000313" key="2">
    <source>
        <dbReference type="Proteomes" id="UP001221898"/>
    </source>
</evidence>
<dbReference type="EMBL" id="JAINUG010000056">
    <property type="protein sequence ID" value="KAJ8403835.1"/>
    <property type="molecule type" value="Genomic_DNA"/>
</dbReference>
<sequence>MKFKRQPRSKLISYRQKSERFESINCSLMTRTQKAALELRLHLWSLRPMRGTVTQWLPNVMNHCRHHQTEIAGRRIPQQLTELWRMWLQTFFRG</sequence>
<reference evidence="1" key="1">
    <citation type="journal article" date="2023" name="Science">
        <title>Genome structures resolve the early diversification of teleost fishes.</title>
        <authorList>
            <person name="Parey E."/>
            <person name="Louis A."/>
            <person name="Montfort J."/>
            <person name="Bouchez O."/>
            <person name="Roques C."/>
            <person name="Iampietro C."/>
            <person name="Lluch J."/>
            <person name="Castinel A."/>
            <person name="Donnadieu C."/>
            <person name="Desvignes T."/>
            <person name="Floi Bucao C."/>
            <person name="Jouanno E."/>
            <person name="Wen M."/>
            <person name="Mejri S."/>
            <person name="Dirks R."/>
            <person name="Jansen H."/>
            <person name="Henkel C."/>
            <person name="Chen W.J."/>
            <person name="Zahm M."/>
            <person name="Cabau C."/>
            <person name="Klopp C."/>
            <person name="Thompson A.W."/>
            <person name="Robinson-Rechavi M."/>
            <person name="Braasch I."/>
            <person name="Lecointre G."/>
            <person name="Bobe J."/>
            <person name="Postlethwait J.H."/>
            <person name="Berthelot C."/>
            <person name="Roest Crollius H."/>
            <person name="Guiguen Y."/>
        </authorList>
    </citation>
    <scope>NUCLEOTIDE SEQUENCE</scope>
    <source>
        <strain evidence="1">NC1722</strain>
    </source>
</reference>
<evidence type="ECO:0000313" key="1">
    <source>
        <dbReference type="EMBL" id="KAJ8403835.1"/>
    </source>
</evidence>
<dbReference type="AlphaFoldDB" id="A0AAD7SJK4"/>
<proteinExistence type="predicted"/>